<evidence type="ECO:0000313" key="6">
    <source>
        <dbReference type="Proteomes" id="UP000728185"/>
    </source>
</evidence>
<dbReference type="PANTHER" id="PTHR17972:SF0">
    <property type="entry name" value="NUCLEOLAR PROTEIN 6"/>
    <property type="match status" value="1"/>
</dbReference>
<dbReference type="GO" id="GO:0006364">
    <property type="term" value="P:rRNA processing"/>
    <property type="evidence" value="ECO:0007669"/>
    <property type="project" value="TreeGrafter"/>
</dbReference>
<feature type="non-terminal residue" evidence="5">
    <location>
        <position position="1"/>
    </location>
</feature>
<proteinExistence type="inferred from homology"/>
<dbReference type="InterPro" id="IPR035370">
    <property type="entry name" value="Nrap_D5"/>
</dbReference>
<dbReference type="InterPro" id="IPR035369">
    <property type="entry name" value="Nrap_D4"/>
</dbReference>
<dbReference type="EMBL" id="LUCM01003264">
    <property type="protein sequence ID" value="KAA0196064.1"/>
    <property type="molecule type" value="Genomic_DNA"/>
</dbReference>
<dbReference type="Pfam" id="PF17405">
    <property type="entry name" value="Nrap_D4"/>
    <property type="match status" value="1"/>
</dbReference>
<evidence type="ECO:0000259" key="3">
    <source>
        <dbReference type="Pfam" id="PF17405"/>
    </source>
</evidence>
<evidence type="ECO:0000256" key="1">
    <source>
        <dbReference type="RuleBase" id="RU364032"/>
    </source>
</evidence>
<accession>A0A8E0VLY1</accession>
<keyword evidence="1" id="KW-0539">Nucleus</keyword>
<dbReference type="PANTHER" id="PTHR17972">
    <property type="entry name" value="NUCLEOLAR RNA-ASSOCIATED PROTEIN"/>
    <property type="match status" value="1"/>
</dbReference>
<dbReference type="GO" id="GO:0032040">
    <property type="term" value="C:small-subunit processome"/>
    <property type="evidence" value="ECO:0007669"/>
    <property type="project" value="TreeGrafter"/>
</dbReference>
<sequence length="546" mass="60848">VVTLEQSGKWPDELVPFLHMKRLMVIRIHELLSPLGIPSHPTTDNMLDIFLDGLVFRVSIAQPRELHLLQRTMIPNSTGVTGKSGIKRTASSAFQSDGPSVDTPASLAWTHLNKSMPVISGMLAAVARNEAHVFPLACRLAKRWLSAHGYPVVLCPFEAEFDGVWDLSCDASVSCSNPDGADATPYKQQRYPTVPSPVDCTGRLSEIAVELLVLYASGFSVPFEQRSGITDDVSSPVSSRVAIGSPIAAFLRFLRLLSTHDWEQRPLLIDLNEGFSDVEKRRAALTCFESSRERLPAMVLCTPLDPSGSEWTAIGPTRAGLCRLQKLAAHSRSLLRAMLVAGAKFRELKCVFHPVQKSMDVVVTLKPHVVKLRSAESIDFRTDKFTAARSSENISQATLSNFNVEDKLPAEIPPPGARYWPRHYCYDPLNWTARLIQVRLGRYCEILWDRHGGNWIGLRWRKIVLDSKTTKAELVFSRTLLDGLVMHKPSADGSQMLVVHKLSRLMHLLPVMFQETVENVNDLRSSRLSEQKQKQPPKNPTVVISP</sequence>
<name>A0A8E0VLY1_9TREM</name>
<dbReference type="Pfam" id="PF17406">
    <property type="entry name" value="Nrap_D5"/>
    <property type="match status" value="1"/>
</dbReference>
<reference evidence="5" key="1">
    <citation type="submission" date="2019-05" db="EMBL/GenBank/DDBJ databases">
        <title>Annotation for the trematode Fasciolopsis buski.</title>
        <authorList>
            <person name="Choi Y.-J."/>
        </authorList>
    </citation>
    <scope>NUCLEOTIDE SEQUENCE</scope>
    <source>
        <strain evidence="5">HT</strain>
        <tissue evidence="5">Whole worm</tissue>
    </source>
</reference>
<evidence type="ECO:0000259" key="4">
    <source>
        <dbReference type="Pfam" id="PF17406"/>
    </source>
</evidence>
<dbReference type="GO" id="GO:0034456">
    <property type="term" value="C:UTP-C complex"/>
    <property type="evidence" value="ECO:0007669"/>
    <property type="project" value="TreeGrafter"/>
</dbReference>
<dbReference type="GO" id="GO:0006409">
    <property type="term" value="P:tRNA export from nucleus"/>
    <property type="evidence" value="ECO:0007669"/>
    <property type="project" value="TreeGrafter"/>
</dbReference>
<comment type="caution">
    <text evidence="5">The sequence shown here is derived from an EMBL/GenBank/DDBJ whole genome shotgun (WGS) entry which is preliminary data.</text>
</comment>
<dbReference type="AlphaFoldDB" id="A0A8E0VLY1"/>
<feature type="domain" description="Nrap protein" evidence="4">
    <location>
        <begin position="204"/>
        <end position="352"/>
    </location>
</feature>
<dbReference type="GO" id="GO:0032545">
    <property type="term" value="C:CURI complex"/>
    <property type="evidence" value="ECO:0007669"/>
    <property type="project" value="TreeGrafter"/>
</dbReference>
<dbReference type="InterPro" id="IPR005554">
    <property type="entry name" value="NOL6/Upt22"/>
</dbReference>
<keyword evidence="6" id="KW-1185">Reference proteome</keyword>
<comment type="subcellular location">
    <subcellularLocation>
        <location evidence="1">Nucleus</location>
        <location evidence="1">Nucleolus</location>
    </subcellularLocation>
</comment>
<feature type="region of interest" description="Disordered" evidence="2">
    <location>
        <begin position="525"/>
        <end position="546"/>
    </location>
</feature>
<feature type="domain" description="Nrap protein" evidence="3">
    <location>
        <begin position="1"/>
        <end position="76"/>
    </location>
</feature>
<dbReference type="GO" id="GO:0003723">
    <property type="term" value="F:RNA binding"/>
    <property type="evidence" value="ECO:0007669"/>
    <property type="project" value="UniProtKB-KW"/>
</dbReference>
<comment type="similarity">
    <text evidence="1">Belongs to the NRAP family.</text>
</comment>
<evidence type="ECO:0000256" key="2">
    <source>
        <dbReference type="SAM" id="MobiDB-lite"/>
    </source>
</evidence>
<evidence type="ECO:0000313" key="5">
    <source>
        <dbReference type="EMBL" id="KAA0196064.1"/>
    </source>
</evidence>
<keyword evidence="1" id="KW-0694">RNA-binding</keyword>
<protein>
    <recommendedName>
        <fullName evidence="1">Nucleolar protein 6</fullName>
    </recommendedName>
</protein>
<gene>
    <name evidence="5" type="ORF">FBUS_11850</name>
</gene>
<organism evidence="5 6">
    <name type="scientific">Fasciolopsis buskii</name>
    <dbReference type="NCBI Taxonomy" id="27845"/>
    <lineage>
        <taxon>Eukaryota</taxon>
        <taxon>Metazoa</taxon>
        <taxon>Spiralia</taxon>
        <taxon>Lophotrochozoa</taxon>
        <taxon>Platyhelminthes</taxon>
        <taxon>Trematoda</taxon>
        <taxon>Digenea</taxon>
        <taxon>Plagiorchiida</taxon>
        <taxon>Echinostomata</taxon>
        <taxon>Echinostomatoidea</taxon>
        <taxon>Fasciolidae</taxon>
        <taxon>Fasciolopsis</taxon>
    </lineage>
</organism>
<dbReference type="OrthoDB" id="10251401at2759"/>
<dbReference type="Proteomes" id="UP000728185">
    <property type="component" value="Unassembled WGS sequence"/>
</dbReference>